<organism evidence="2 3">
    <name type="scientific">candidate division CPR1 bacterium GW2011_GWC1_49_13</name>
    <dbReference type="NCBI Taxonomy" id="1618342"/>
    <lineage>
        <taxon>Bacteria</taxon>
        <taxon>candidate division CPR1</taxon>
    </lineage>
</organism>
<dbReference type="STRING" id="1618342.UY40_C0005G0065"/>
<dbReference type="InterPro" id="IPR005122">
    <property type="entry name" value="Uracil-DNA_glycosylase-like"/>
</dbReference>
<dbReference type="SUPFAM" id="SSF52141">
    <property type="entry name" value="Uracil-DNA glycosylase-like"/>
    <property type="match status" value="1"/>
</dbReference>
<evidence type="ECO:0000313" key="2">
    <source>
        <dbReference type="EMBL" id="KKW06007.1"/>
    </source>
</evidence>
<sequence>MISSPGYDLSSLWREVEDLNDNNFPESNLKPILGGGQSRRPRVMFVFINPTYRNISANPAWTGPRYPFIGTREVWRIFHRAGFLPNNLLEKIENFNPWPVELAQELEVFLKKDSWYLTNLVKWTGEDSSLPDQTKISLFRPLLLKEIELVKPRYIVAFGLLPFRHLTGEEIRMGDYYEKVKATGHLPTYPLQEASLPGQVIPCYFPVGRGNPQRAVEILQLLHPLRGKAASSL</sequence>
<accession>A0A0G1XTT5</accession>
<feature type="domain" description="Uracil-DNA glycosylase-like" evidence="1">
    <location>
        <begin position="38"/>
        <end position="206"/>
    </location>
</feature>
<dbReference type="Proteomes" id="UP000034119">
    <property type="component" value="Unassembled WGS sequence"/>
</dbReference>
<protein>
    <submittedName>
        <fullName evidence="2">Phage SPO1 DNA polymerase-related protein</fullName>
    </submittedName>
</protein>
<evidence type="ECO:0000259" key="1">
    <source>
        <dbReference type="Pfam" id="PF03167"/>
    </source>
</evidence>
<dbReference type="AlphaFoldDB" id="A0A0G1XTT5"/>
<comment type="caution">
    <text evidence="2">The sequence shown here is derived from an EMBL/GenBank/DDBJ whole genome shotgun (WGS) entry which is preliminary data.</text>
</comment>
<reference evidence="2 3" key="1">
    <citation type="journal article" date="2015" name="Nature">
        <title>rRNA introns, odd ribosomes, and small enigmatic genomes across a large radiation of phyla.</title>
        <authorList>
            <person name="Brown C.T."/>
            <person name="Hug L.A."/>
            <person name="Thomas B.C."/>
            <person name="Sharon I."/>
            <person name="Castelle C.J."/>
            <person name="Singh A."/>
            <person name="Wilkins M.J."/>
            <person name="Williams K.H."/>
            <person name="Banfield J.F."/>
        </authorList>
    </citation>
    <scope>NUCLEOTIDE SEQUENCE [LARGE SCALE GENOMIC DNA]</scope>
</reference>
<name>A0A0G1XTT5_9BACT</name>
<proteinExistence type="predicted"/>
<dbReference type="Pfam" id="PF03167">
    <property type="entry name" value="UDG"/>
    <property type="match status" value="1"/>
</dbReference>
<gene>
    <name evidence="2" type="ORF">UY40_C0005G0065</name>
</gene>
<dbReference type="EMBL" id="LCPW01000005">
    <property type="protein sequence ID" value="KKW06007.1"/>
    <property type="molecule type" value="Genomic_DNA"/>
</dbReference>
<dbReference type="Gene3D" id="3.40.470.10">
    <property type="entry name" value="Uracil-DNA glycosylase-like domain"/>
    <property type="match status" value="1"/>
</dbReference>
<dbReference type="InterPro" id="IPR036895">
    <property type="entry name" value="Uracil-DNA_glycosylase-like_sf"/>
</dbReference>
<evidence type="ECO:0000313" key="3">
    <source>
        <dbReference type="Proteomes" id="UP000034119"/>
    </source>
</evidence>